<dbReference type="AlphaFoldDB" id="A0A1C3E7U9"/>
<dbReference type="EMBL" id="LYDR01000137">
    <property type="protein sequence ID" value="ODA29328.1"/>
    <property type="molecule type" value="Genomic_DNA"/>
</dbReference>
<evidence type="ECO:0000313" key="2">
    <source>
        <dbReference type="EMBL" id="ODA29328.1"/>
    </source>
</evidence>
<dbReference type="OrthoDB" id="210579at2"/>
<name>A0A1C3E7U9_9PLAN</name>
<reference evidence="2 3" key="1">
    <citation type="submission" date="2016-05" db="EMBL/GenBank/DDBJ databases">
        <title>Genomic and physiological characterization of Planctopirus sp. isolated from fresh water lake.</title>
        <authorList>
            <person name="Subhash Y."/>
            <person name="Ramana C."/>
        </authorList>
    </citation>
    <scope>NUCLEOTIDE SEQUENCE [LARGE SCALE GENOMIC DNA]</scope>
    <source>
        <strain evidence="2 3">JC280</strain>
    </source>
</reference>
<feature type="region of interest" description="Disordered" evidence="1">
    <location>
        <begin position="245"/>
        <end position="275"/>
    </location>
</feature>
<dbReference type="STRING" id="1841610.A6X21_09460"/>
<dbReference type="Proteomes" id="UP000094828">
    <property type="component" value="Unassembled WGS sequence"/>
</dbReference>
<proteinExistence type="predicted"/>
<comment type="caution">
    <text evidence="2">The sequence shown here is derived from an EMBL/GenBank/DDBJ whole genome shotgun (WGS) entry which is preliminary data.</text>
</comment>
<feature type="compositionally biased region" description="Polar residues" evidence="1">
    <location>
        <begin position="250"/>
        <end position="275"/>
    </location>
</feature>
<keyword evidence="3" id="KW-1185">Reference proteome</keyword>
<evidence type="ECO:0000256" key="1">
    <source>
        <dbReference type="SAM" id="MobiDB-lite"/>
    </source>
</evidence>
<sequence length="275" mass="29877">MRRWQPQKLAWMVALALVFGIQAHVSAQTLIWNLPAEGSWVRFQGTFEQTEARPGAAGGDLELPPWSEQVTIKALGSEMAEVAGEQKPCRWIEIRIERGKEVDGKLDTGLAGLEIYKVLVPETAIPQGITNQEGIPLSFLPVVKGYRKVGSGEITPIVSPALQLYPLGVLAGYYRTMTVGNAPEDLSTPAGPQSATKYEGKLEVERAGSRTQEDSTIWRSAEIPFGVAGWTANVVRQVKDERAPRDDFKTVSTVKSSVRLSGTGTDATSDLPDSN</sequence>
<organism evidence="2 3">
    <name type="scientific">Planctopirus hydrillae</name>
    <dbReference type="NCBI Taxonomy" id="1841610"/>
    <lineage>
        <taxon>Bacteria</taxon>
        <taxon>Pseudomonadati</taxon>
        <taxon>Planctomycetota</taxon>
        <taxon>Planctomycetia</taxon>
        <taxon>Planctomycetales</taxon>
        <taxon>Planctomycetaceae</taxon>
        <taxon>Planctopirus</taxon>
    </lineage>
</organism>
<dbReference type="RefSeq" id="WP_068850217.1">
    <property type="nucleotide sequence ID" value="NZ_LYDR01000137.1"/>
</dbReference>
<protein>
    <submittedName>
        <fullName evidence="2">Uncharacterized protein</fullName>
    </submittedName>
</protein>
<accession>A0A1C3E7U9</accession>
<gene>
    <name evidence="2" type="ORF">A6X21_09460</name>
</gene>
<evidence type="ECO:0000313" key="3">
    <source>
        <dbReference type="Proteomes" id="UP000094828"/>
    </source>
</evidence>